<gene>
    <name evidence="2" type="ORF">METZ01_LOCUS144230</name>
</gene>
<evidence type="ECO:0000259" key="1">
    <source>
        <dbReference type="Pfam" id="PF13369"/>
    </source>
</evidence>
<feature type="non-terminal residue" evidence="2">
    <location>
        <position position="225"/>
    </location>
</feature>
<dbReference type="AlphaFoldDB" id="A0A381ZQ58"/>
<reference evidence="2" key="1">
    <citation type="submission" date="2018-05" db="EMBL/GenBank/DDBJ databases">
        <authorList>
            <person name="Lanie J.A."/>
            <person name="Ng W.-L."/>
            <person name="Kazmierczak K.M."/>
            <person name="Andrzejewski T.M."/>
            <person name="Davidsen T.M."/>
            <person name="Wayne K.J."/>
            <person name="Tettelin H."/>
            <person name="Glass J.I."/>
            <person name="Rusch D."/>
            <person name="Podicherti R."/>
            <person name="Tsui H.-C.T."/>
            <person name="Winkler M.E."/>
        </authorList>
    </citation>
    <scope>NUCLEOTIDE SEQUENCE</scope>
</reference>
<dbReference type="EMBL" id="UINC01022215">
    <property type="protein sequence ID" value="SVA91376.1"/>
    <property type="molecule type" value="Genomic_DNA"/>
</dbReference>
<name>A0A381ZQ58_9ZZZZ</name>
<evidence type="ECO:0000313" key="2">
    <source>
        <dbReference type="EMBL" id="SVA91376.1"/>
    </source>
</evidence>
<proteinExistence type="predicted"/>
<accession>A0A381ZQ58</accession>
<dbReference type="PANTHER" id="PTHR31350">
    <property type="entry name" value="SI:DKEY-261L7.2"/>
    <property type="match status" value="1"/>
</dbReference>
<dbReference type="PANTHER" id="PTHR31350:SF21">
    <property type="entry name" value="F-BOX ONLY PROTEIN 21"/>
    <property type="match status" value="1"/>
</dbReference>
<feature type="domain" description="Protein SirB1 N-terminal" evidence="1">
    <location>
        <begin position="45"/>
        <end position="195"/>
    </location>
</feature>
<organism evidence="2">
    <name type="scientific">marine metagenome</name>
    <dbReference type="NCBI Taxonomy" id="408172"/>
    <lineage>
        <taxon>unclassified sequences</taxon>
        <taxon>metagenomes</taxon>
        <taxon>ecological metagenomes</taxon>
    </lineage>
</organism>
<sequence>VTPSALSPRQQLADELACSEGEMNLARCALLVAKEEYPQLPVELYLARLDQVGEEVKDRLSDETAPLVVLQELVDTLYERRGLRGNSDAYYDPRNSFLNDVLDRGLGIPLTLGMVLLETGWRLGLPIEGVNFPGHFLVRYRGNEVSLLLDPFDCGKIRFEDEAQDLLDRVYGGVVRLQDTFLRAASKREMLLRMLTNLKGLYAKVGDHVRALAAVERLLMITPTA</sequence>
<feature type="non-terminal residue" evidence="2">
    <location>
        <position position="1"/>
    </location>
</feature>
<protein>
    <recommendedName>
        <fullName evidence="1">Protein SirB1 N-terminal domain-containing protein</fullName>
    </recommendedName>
</protein>
<dbReference type="Pfam" id="PF13369">
    <property type="entry name" value="Transglut_core2"/>
    <property type="match status" value="1"/>
</dbReference>
<dbReference type="InterPro" id="IPR032698">
    <property type="entry name" value="SirB1_N"/>
</dbReference>